<evidence type="ECO:0000313" key="3">
    <source>
        <dbReference type="Proteomes" id="UP000192761"/>
    </source>
</evidence>
<dbReference type="Gene3D" id="1.10.12.10">
    <property type="entry name" value="Lyase 2-enoyl-coa Hydratase, Chain A, domain 2"/>
    <property type="match status" value="1"/>
</dbReference>
<dbReference type="OrthoDB" id="9807606at2"/>
<dbReference type="Proteomes" id="UP000192761">
    <property type="component" value="Unassembled WGS sequence"/>
</dbReference>
<dbReference type="AlphaFoldDB" id="A0A1W1XEC1"/>
<dbReference type="InterPro" id="IPR014748">
    <property type="entry name" value="Enoyl-CoA_hydra_C"/>
</dbReference>
<dbReference type="PANTHER" id="PTHR42964">
    <property type="entry name" value="ENOYL-COA HYDRATASE"/>
    <property type="match status" value="1"/>
</dbReference>
<reference evidence="2 3" key="1">
    <citation type="submission" date="2017-04" db="EMBL/GenBank/DDBJ databases">
        <authorList>
            <person name="Afonso C.L."/>
            <person name="Miller P.J."/>
            <person name="Scott M.A."/>
            <person name="Spackman E."/>
            <person name="Goraichik I."/>
            <person name="Dimitrov K.M."/>
            <person name="Suarez D.L."/>
            <person name="Swayne D.E."/>
        </authorList>
    </citation>
    <scope>NUCLEOTIDE SEQUENCE [LARGE SCALE GENOMIC DNA]</scope>
    <source>
        <strain evidence="2 3">DSM 23236</strain>
    </source>
</reference>
<dbReference type="InterPro" id="IPR051683">
    <property type="entry name" value="Enoyl-CoA_Hydratase/Isomerase"/>
</dbReference>
<keyword evidence="3" id="KW-1185">Reference proteome</keyword>
<dbReference type="PANTHER" id="PTHR42964:SF1">
    <property type="entry name" value="POLYKETIDE BIOSYNTHESIS ENOYL-COA HYDRATASE PKSH-RELATED"/>
    <property type="match status" value="1"/>
</dbReference>
<dbReference type="Pfam" id="PF00378">
    <property type="entry name" value="ECH_1"/>
    <property type="match status" value="1"/>
</dbReference>
<organism evidence="2 3">
    <name type="scientific">Andreprevotia lacus DSM 23236</name>
    <dbReference type="NCBI Taxonomy" id="1121001"/>
    <lineage>
        <taxon>Bacteria</taxon>
        <taxon>Pseudomonadati</taxon>
        <taxon>Pseudomonadota</taxon>
        <taxon>Betaproteobacteria</taxon>
        <taxon>Neisseriales</taxon>
        <taxon>Chitinibacteraceae</taxon>
        <taxon>Andreprevotia</taxon>
    </lineage>
</organism>
<proteinExistence type="inferred from homology"/>
<evidence type="ECO:0000256" key="1">
    <source>
        <dbReference type="ARBA" id="ARBA00005254"/>
    </source>
</evidence>
<dbReference type="SUPFAM" id="SSF52096">
    <property type="entry name" value="ClpP/crotonase"/>
    <property type="match status" value="1"/>
</dbReference>
<dbReference type="STRING" id="1121001.SAMN02745857_01372"/>
<dbReference type="InterPro" id="IPR001753">
    <property type="entry name" value="Enoyl-CoA_hydra/iso"/>
</dbReference>
<protein>
    <submittedName>
        <fullName evidence="2">Methylglutaconyl-CoA hydratase</fullName>
    </submittedName>
</protein>
<dbReference type="Gene3D" id="3.90.226.10">
    <property type="entry name" value="2-enoyl-CoA Hydratase, Chain A, domain 1"/>
    <property type="match status" value="1"/>
</dbReference>
<dbReference type="InterPro" id="IPR029045">
    <property type="entry name" value="ClpP/crotonase-like_dom_sf"/>
</dbReference>
<sequence length="269" mass="29181">MSDTLRIDINPTGIATVTLDRPERCNAIDEVMVAELTATLAALAQNPNLRVLVLAANGGSFCSGADYHWMQRALEGDQHQNFEEALRLGRLLQLLDRFPVPTIARVNGSTVGTGVGLVACCDMVVAHSSAWFRLPEVELGLVPAVIAPFVMAKIGGSAARRYLLTAEELAAPAARELGLVHEIADSTEGLDIAVERWCNALLRNGQHAVTSTKKLIAAIGHRLIDDALISDTAHRTAHLRAHPEARQGVVQYLKHTTLRHQYQHGNDDD</sequence>
<accession>A0A1W1XEC1</accession>
<evidence type="ECO:0000313" key="2">
    <source>
        <dbReference type="EMBL" id="SMC22220.1"/>
    </source>
</evidence>
<dbReference type="RefSeq" id="WP_084090034.1">
    <property type="nucleotide sequence ID" value="NZ_FWXD01000006.1"/>
</dbReference>
<name>A0A1W1XEC1_9NEIS</name>
<comment type="similarity">
    <text evidence="1">Belongs to the enoyl-CoA hydratase/isomerase family.</text>
</comment>
<gene>
    <name evidence="2" type="ORF">SAMN02745857_01372</name>
</gene>
<dbReference type="EMBL" id="FWXD01000006">
    <property type="protein sequence ID" value="SMC22220.1"/>
    <property type="molecule type" value="Genomic_DNA"/>
</dbReference>
<dbReference type="CDD" id="cd06558">
    <property type="entry name" value="crotonase-like"/>
    <property type="match status" value="1"/>
</dbReference>
<dbReference type="GO" id="GO:0003824">
    <property type="term" value="F:catalytic activity"/>
    <property type="evidence" value="ECO:0007669"/>
    <property type="project" value="UniProtKB-ARBA"/>
</dbReference>